<comment type="similarity">
    <text evidence="2">Belongs to the bacterial solute-binding protein 1 family.</text>
</comment>
<evidence type="ECO:0000313" key="6">
    <source>
        <dbReference type="EMBL" id="PWJ73692.1"/>
    </source>
</evidence>
<dbReference type="PANTHER" id="PTHR43649">
    <property type="entry name" value="ARABINOSE-BINDING PROTEIN-RELATED"/>
    <property type="match status" value="1"/>
</dbReference>
<evidence type="ECO:0000313" key="7">
    <source>
        <dbReference type="Proteomes" id="UP000245412"/>
    </source>
</evidence>
<dbReference type="InterPro" id="IPR006059">
    <property type="entry name" value="SBP"/>
</dbReference>
<proteinExistence type="inferred from homology"/>
<dbReference type="RefSeq" id="WP_109747493.1">
    <property type="nucleotide sequence ID" value="NZ_JANKBI010000011.1"/>
</dbReference>
<evidence type="ECO:0000256" key="5">
    <source>
        <dbReference type="SAM" id="SignalP"/>
    </source>
</evidence>
<dbReference type="GO" id="GO:0030313">
    <property type="term" value="C:cell envelope"/>
    <property type="evidence" value="ECO:0007669"/>
    <property type="project" value="UniProtKB-SubCell"/>
</dbReference>
<organism evidence="6 7">
    <name type="scientific">Murimonas intestini</name>
    <dbReference type="NCBI Taxonomy" id="1337051"/>
    <lineage>
        <taxon>Bacteria</taxon>
        <taxon>Bacillati</taxon>
        <taxon>Bacillota</taxon>
        <taxon>Clostridia</taxon>
        <taxon>Lachnospirales</taxon>
        <taxon>Lachnospiraceae</taxon>
        <taxon>Murimonas</taxon>
    </lineage>
</organism>
<name>A0AB73T165_9FIRM</name>
<dbReference type="SUPFAM" id="SSF53850">
    <property type="entry name" value="Periplasmic binding protein-like II"/>
    <property type="match status" value="1"/>
</dbReference>
<comment type="subcellular location">
    <subcellularLocation>
        <location evidence="1">Cell envelope</location>
    </subcellularLocation>
</comment>
<dbReference type="Proteomes" id="UP000245412">
    <property type="component" value="Unassembled WGS sequence"/>
</dbReference>
<protein>
    <submittedName>
        <fullName evidence="6">Carbohydrate ABC transporter substrate-binding protein (CUT1 family)</fullName>
    </submittedName>
</protein>
<feature type="signal peptide" evidence="5">
    <location>
        <begin position="1"/>
        <end position="27"/>
    </location>
</feature>
<evidence type="ECO:0000256" key="1">
    <source>
        <dbReference type="ARBA" id="ARBA00004196"/>
    </source>
</evidence>
<accession>A0AB73T165</accession>
<keyword evidence="7" id="KW-1185">Reference proteome</keyword>
<dbReference type="Gene3D" id="3.40.190.10">
    <property type="entry name" value="Periplasmic binding protein-like II"/>
    <property type="match status" value="1"/>
</dbReference>
<dbReference type="CDD" id="cd13585">
    <property type="entry name" value="PBP2_TMBP_like"/>
    <property type="match status" value="1"/>
</dbReference>
<dbReference type="Pfam" id="PF13416">
    <property type="entry name" value="SBP_bac_8"/>
    <property type="match status" value="1"/>
</dbReference>
<gene>
    <name evidence="6" type="ORF">C7383_11122</name>
</gene>
<comment type="caution">
    <text evidence="6">The sequence shown here is derived from an EMBL/GenBank/DDBJ whole genome shotgun (WGS) entry which is preliminary data.</text>
</comment>
<dbReference type="PANTHER" id="PTHR43649:SF31">
    <property type="entry name" value="SN-GLYCEROL-3-PHOSPHATE-BINDING PERIPLASMIC PROTEIN UGPB"/>
    <property type="match status" value="1"/>
</dbReference>
<keyword evidence="3" id="KW-0813">Transport</keyword>
<evidence type="ECO:0000256" key="4">
    <source>
        <dbReference type="ARBA" id="ARBA00022729"/>
    </source>
</evidence>
<reference evidence="6 7" key="1">
    <citation type="submission" date="2018-05" db="EMBL/GenBank/DDBJ databases">
        <authorList>
            <person name="Goeker M."/>
            <person name="Huntemann M."/>
            <person name="Clum A."/>
            <person name="Pillay M."/>
            <person name="Palaniappan K."/>
            <person name="Varghese N."/>
            <person name="Mikhailova N."/>
            <person name="Stamatis D."/>
            <person name="Reddy T."/>
            <person name="Daum C."/>
            <person name="Shapiro N."/>
            <person name="Ivanova N."/>
            <person name="Kyrpides N."/>
            <person name="Woyke T."/>
        </authorList>
    </citation>
    <scope>NUCLEOTIDE SEQUENCE [LARGE SCALE GENOMIC DNA]</scope>
    <source>
        <strain evidence="6 7">DSM 26524</strain>
    </source>
</reference>
<feature type="chain" id="PRO_5044506263" evidence="5">
    <location>
        <begin position="28"/>
        <end position="423"/>
    </location>
</feature>
<dbReference type="EMBL" id="QGGY01000011">
    <property type="protein sequence ID" value="PWJ73692.1"/>
    <property type="molecule type" value="Genomic_DNA"/>
</dbReference>
<sequence length="423" mass="46959">MKKRIFAALLSGIMVMGMSGSSMTALAEENNSEQVVLRWFTKVENDAEAGQWKELADDVTDLYPNIKVEFEYTDWNGYWTKLPVDLASGDAPDIVYMHAMRAKDYLGDSFLNLQPYIEADQDIDIDDFYGGILDAYRVNGDVYGLPYDFGPYIIYYNKDLFDKHGVEYPTSSMTWDEFLEKCRALTGDGDYGFATLPNIDNLYPQLLCEGAEITDADGNLNIDTEAAADAIQKISDLINVEKVAAPITDSGNTVWHLEAFQAGNIGMVIDGPWTVTRVKEYCDFNAGVCTMYKSEKQMTTINGSGFAITKDTKHPEEAYKALKYITGAAAQKKLAEWGRALPSRASVREPYYEANDYIDGLKTAVEDSCEEGFGIPYYPTKNFQEVYSIINQNLAGVMMDGVPASDVVGIIQSMGDAVIQSAQ</sequence>
<keyword evidence="4 5" id="KW-0732">Signal</keyword>
<dbReference type="InterPro" id="IPR050490">
    <property type="entry name" value="Bact_solute-bd_prot1"/>
</dbReference>
<evidence type="ECO:0000256" key="3">
    <source>
        <dbReference type="ARBA" id="ARBA00022448"/>
    </source>
</evidence>
<evidence type="ECO:0000256" key="2">
    <source>
        <dbReference type="ARBA" id="ARBA00008520"/>
    </source>
</evidence>
<dbReference type="AlphaFoldDB" id="A0AB73T165"/>